<feature type="transmembrane region" description="Helical" evidence="9">
    <location>
        <begin position="133"/>
        <end position="151"/>
    </location>
</feature>
<evidence type="ECO:0000256" key="4">
    <source>
        <dbReference type="ARBA" id="ARBA00022692"/>
    </source>
</evidence>
<proteinExistence type="predicted"/>
<dbReference type="PROSITE" id="PS50893">
    <property type="entry name" value="ABC_TRANSPORTER_2"/>
    <property type="match status" value="1"/>
</dbReference>
<accession>A0A0E4H9H8</accession>
<dbReference type="SUPFAM" id="SSF90123">
    <property type="entry name" value="ABC transporter transmembrane region"/>
    <property type="match status" value="1"/>
</dbReference>
<evidence type="ECO:0000256" key="9">
    <source>
        <dbReference type="SAM" id="Phobius"/>
    </source>
</evidence>
<dbReference type="InterPro" id="IPR036640">
    <property type="entry name" value="ABC1_TM_sf"/>
</dbReference>
<dbReference type="PROSITE" id="PS50929">
    <property type="entry name" value="ABC_TM1F"/>
    <property type="match status" value="1"/>
</dbReference>
<keyword evidence="4 9" id="KW-0812">Transmembrane</keyword>
<evidence type="ECO:0000256" key="7">
    <source>
        <dbReference type="ARBA" id="ARBA00022989"/>
    </source>
</evidence>
<dbReference type="GO" id="GO:0016887">
    <property type="term" value="F:ATP hydrolysis activity"/>
    <property type="evidence" value="ECO:0007669"/>
    <property type="project" value="InterPro"/>
</dbReference>
<dbReference type="PROSITE" id="PS00211">
    <property type="entry name" value="ABC_TRANSPORTER_1"/>
    <property type="match status" value="1"/>
</dbReference>
<feature type="domain" description="ABC transmembrane type-1" evidence="11">
    <location>
        <begin position="16"/>
        <end position="298"/>
    </location>
</feature>
<name>A0A0E4H9H8_9STRE</name>
<dbReference type="InterPro" id="IPR003439">
    <property type="entry name" value="ABC_transporter-like_ATP-bd"/>
</dbReference>
<evidence type="ECO:0000256" key="3">
    <source>
        <dbReference type="ARBA" id="ARBA00022475"/>
    </source>
</evidence>
<dbReference type="GO" id="GO:0015421">
    <property type="term" value="F:ABC-type oligopeptide transporter activity"/>
    <property type="evidence" value="ECO:0007669"/>
    <property type="project" value="TreeGrafter"/>
</dbReference>
<dbReference type="InterPro" id="IPR017871">
    <property type="entry name" value="ABC_transporter-like_CS"/>
</dbReference>
<evidence type="ECO:0000259" key="11">
    <source>
        <dbReference type="PROSITE" id="PS50929"/>
    </source>
</evidence>
<evidence type="ECO:0000256" key="5">
    <source>
        <dbReference type="ARBA" id="ARBA00022741"/>
    </source>
</evidence>
<sequence length="575" mass="64243">MTSLFPYFRDYFKESILGPFFKLLEAIFELIVPLVIAFIVDSIIPHGNQGDLVAMVLLLVGLALIGCLVSLTAQYYSAKAAVGFTRDLTQDLYQKVLSLPKSKRDRLSTSSLLTRLSSDCLQIQNGINIFLRLFLRAPIVVFGALIMSFSISPRLSLIFLMMIIILLIIVSIIALVSARLYDSMRKILDQLVSIFRENVLGVRVIRAFGQKEREIQNFKIKNESYLKQQIKAGLWSVSLTPLTYLVVNLSLIFLIYKGKIAIGSSLLEQGQLIALINYLLQILAELVKMVMVSMSMNQTFISSKRVQEIFNQESEDLDAELPSKTANHKSDIIQVAHLDFTYPNAAENALSGLNFSIQKGDFFGIIGGTGAGKTTLVDLFLKFYPLESGELTVFIDGKSPRNLKEWRNQFCLVSQNAQLFKGNVRSNLCLGLEEISDEEIWQALEIAQAKDFLEAKDGLESSVEAMGRNFSGGQRQRLTIARALLQPGPILILDDATSALDYLTERRLLDAIQTQLTDKTLIMISQRTNSLKFADQILVLDKGHQFGLGSHDYLLETCSVYQEIAESQASQEVSS</sequence>
<feature type="transmembrane region" description="Helical" evidence="9">
    <location>
        <begin position="20"/>
        <end position="40"/>
    </location>
</feature>
<dbReference type="EMBL" id="CTEN01000007">
    <property type="protein sequence ID" value="CQR26060.1"/>
    <property type="molecule type" value="Genomic_DNA"/>
</dbReference>
<dbReference type="InterPro" id="IPR027417">
    <property type="entry name" value="P-loop_NTPase"/>
</dbReference>
<dbReference type="OrthoDB" id="9770415at2"/>
<gene>
    <name evidence="12" type="ORF">BN1356_02402</name>
</gene>
<dbReference type="InterPro" id="IPR011527">
    <property type="entry name" value="ABC1_TM_dom"/>
</dbReference>
<keyword evidence="8 9" id="KW-0472">Membrane</keyword>
<evidence type="ECO:0000313" key="12">
    <source>
        <dbReference type="EMBL" id="CQR26060.1"/>
    </source>
</evidence>
<dbReference type="SUPFAM" id="SSF52540">
    <property type="entry name" value="P-loop containing nucleoside triphosphate hydrolases"/>
    <property type="match status" value="1"/>
</dbReference>
<dbReference type="RefSeq" id="WP_093651549.1">
    <property type="nucleotide sequence ID" value="NZ_CTEN01000007.1"/>
</dbReference>
<evidence type="ECO:0000256" key="2">
    <source>
        <dbReference type="ARBA" id="ARBA00022448"/>
    </source>
</evidence>
<dbReference type="Pfam" id="PF00005">
    <property type="entry name" value="ABC_tran"/>
    <property type="match status" value="1"/>
</dbReference>
<dbReference type="AlphaFoldDB" id="A0A0E4H9H8"/>
<dbReference type="InterPro" id="IPR003593">
    <property type="entry name" value="AAA+_ATPase"/>
</dbReference>
<dbReference type="FunFam" id="3.40.50.300:FF:000854">
    <property type="entry name" value="Multidrug ABC transporter ATP-binding protein"/>
    <property type="match status" value="1"/>
</dbReference>
<dbReference type="GO" id="GO:0005886">
    <property type="term" value="C:plasma membrane"/>
    <property type="evidence" value="ECO:0007669"/>
    <property type="project" value="UniProtKB-SubCell"/>
</dbReference>
<comment type="subcellular location">
    <subcellularLocation>
        <location evidence="1">Cell membrane</location>
        <topology evidence="1">Multi-pass membrane protein</topology>
    </subcellularLocation>
</comment>
<feature type="domain" description="ABC transporter" evidence="10">
    <location>
        <begin position="333"/>
        <end position="567"/>
    </location>
</feature>
<evidence type="ECO:0000259" key="10">
    <source>
        <dbReference type="PROSITE" id="PS50893"/>
    </source>
</evidence>
<dbReference type="Gene3D" id="1.20.1560.10">
    <property type="entry name" value="ABC transporter type 1, transmembrane domain"/>
    <property type="match status" value="1"/>
</dbReference>
<keyword evidence="13" id="KW-1185">Reference proteome</keyword>
<evidence type="ECO:0000313" key="13">
    <source>
        <dbReference type="Proteomes" id="UP000198604"/>
    </source>
</evidence>
<dbReference type="Pfam" id="PF00664">
    <property type="entry name" value="ABC_membrane"/>
    <property type="match status" value="1"/>
</dbReference>
<feature type="transmembrane region" description="Helical" evidence="9">
    <location>
        <begin position="157"/>
        <end position="178"/>
    </location>
</feature>
<dbReference type="Gene3D" id="3.40.50.300">
    <property type="entry name" value="P-loop containing nucleotide triphosphate hydrolases"/>
    <property type="match status" value="1"/>
</dbReference>
<keyword evidence="5" id="KW-0547">Nucleotide-binding</keyword>
<keyword evidence="2" id="KW-0813">Transport</keyword>
<dbReference type="GO" id="GO:0005524">
    <property type="term" value="F:ATP binding"/>
    <property type="evidence" value="ECO:0007669"/>
    <property type="project" value="UniProtKB-KW"/>
</dbReference>
<dbReference type="CDD" id="cd18548">
    <property type="entry name" value="ABC_6TM_Tm287_like"/>
    <property type="match status" value="1"/>
</dbReference>
<dbReference type="PANTHER" id="PTHR43394:SF1">
    <property type="entry name" value="ATP-BINDING CASSETTE SUB-FAMILY B MEMBER 10, MITOCHONDRIAL"/>
    <property type="match status" value="1"/>
</dbReference>
<organism evidence="12 13">
    <name type="scientific">Streptococcus varani</name>
    <dbReference type="NCBI Taxonomy" id="1608583"/>
    <lineage>
        <taxon>Bacteria</taxon>
        <taxon>Bacillati</taxon>
        <taxon>Bacillota</taxon>
        <taxon>Bacilli</taxon>
        <taxon>Lactobacillales</taxon>
        <taxon>Streptococcaceae</taxon>
        <taxon>Streptococcus</taxon>
    </lineage>
</organism>
<dbReference type="Proteomes" id="UP000198604">
    <property type="component" value="Unassembled WGS sequence"/>
</dbReference>
<feature type="transmembrane region" description="Helical" evidence="9">
    <location>
        <begin position="234"/>
        <end position="256"/>
    </location>
</feature>
<keyword evidence="6" id="KW-0067">ATP-binding</keyword>
<dbReference type="PANTHER" id="PTHR43394">
    <property type="entry name" value="ATP-DEPENDENT PERMEASE MDL1, MITOCHONDRIAL"/>
    <property type="match status" value="1"/>
</dbReference>
<dbReference type="SMART" id="SM00382">
    <property type="entry name" value="AAA"/>
    <property type="match status" value="1"/>
</dbReference>
<evidence type="ECO:0000256" key="6">
    <source>
        <dbReference type="ARBA" id="ARBA00022840"/>
    </source>
</evidence>
<keyword evidence="3" id="KW-1003">Cell membrane</keyword>
<dbReference type="STRING" id="1608583.BN1356_02402"/>
<evidence type="ECO:0000256" key="8">
    <source>
        <dbReference type="ARBA" id="ARBA00023136"/>
    </source>
</evidence>
<keyword evidence="7 9" id="KW-1133">Transmembrane helix</keyword>
<protein>
    <submittedName>
        <fullName evidence="12">Multidrug ABC transporter ATPase/permease</fullName>
    </submittedName>
</protein>
<evidence type="ECO:0000256" key="1">
    <source>
        <dbReference type="ARBA" id="ARBA00004651"/>
    </source>
</evidence>
<feature type="transmembrane region" description="Helical" evidence="9">
    <location>
        <begin position="52"/>
        <end position="76"/>
    </location>
</feature>
<reference evidence="13" key="1">
    <citation type="submission" date="2015-03" db="EMBL/GenBank/DDBJ databases">
        <authorList>
            <person name="Urmite Genomes"/>
        </authorList>
    </citation>
    <scope>NUCLEOTIDE SEQUENCE [LARGE SCALE GENOMIC DNA]</scope>
    <source>
        <strain evidence="13">FF10</strain>
    </source>
</reference>
<dbReference type="InterPro" id="IPR039421">
    <property type="entry name" value="Type_1_exporter"/>
</dbReference>